<evidence type="ECO:0000313" key="3">
    <source>
        <dbReference type="Proteomes" id="UP000676336"/>
    </source>
</evidence>
<feature type="non-terminal residue" evidence="2">
    <location>
        <position position="80"/>
    </location>
</feature>
<feature type="compositionally biased region" description="Polar residues" evidence="1">
    <location>
        <begin position="31"/>
        <end position="45"/>
    </location>
</feature>
<feature type="compositionally biased region" description="Low complexity" evidence="1">
    <location>
        <begin position="46"/>
        <end position="56"/>
    </location>
</feature>
<reference evidence="2" key="1">
    <citation type="submission" date="2021-02" db="EMBL/GenBank/DDBJ databases">
        <authorList>
            <person name="Nowell W R."/>
        </authorList>
    </citation>
    <scope>NUCLEOTIDE SEQUENCE</scope>
</reference>
<sequence>SSSKDIKQLALPEPPLIIPVEIIVTPEPSYKSLSHNPPSPISTHKSSVPQSNTSSSNYHLKSSLNYSQYSFEEGTFDKDC</sequence>
<feature type="non-terminal residue" evidence="2">
    <location>
        <position position="1"/>
    </location>
</feature>
<organism evidence="2 3">
    <name type="scientific">Rotaria magnacalcarata</name>
    <dbReference type="NCBI Taxonomy" id="392030"/>
    <lineage>
        <taxon>Eukaryota</taxon>
        <taxon>Metazoa</taxon>
        <taxon>Spiralia</taxon>
        <taxon>Gnathifera</taxon>
        <taxon>Rotifera</taxon>
        <taxon>Eurotatoria</taxon>
        <taxon>Bdelloidea</taxon>
        <taxon>Philodinida</taxon>
        <taxon>Philodinidae</taxon>
        <taxon>Rotaria</taxon>
    </lineage>
</organism>
<proteinExistence type="predicted"/>
<evidence type="ECO:0000313" key="2">
    <source>
        <dbReference type="EMBL" id="CAF4552140.1"/>
    </source>
</evidence>
<feature type="region of interest" description="Disordered" evidence="1">
    <location>
        <begin position="28"/>
        <end position="59"/>
    </location>
</feature>
<accession>A0A8S2YFI9</accession>
<name>A0A8S2YFI9_9BILA</name>
<evidence type="ECO:0000256" key="1">
    <source>
        <dbReference type="SAM" id="MobiDB-lite"/>
    </source>
</evidence>
<dbReference type="AlphaFoldDB" id="A0A8S2YFI9"/>
<protein>
    <submittedName>
        <fullName evidence="2">Uncharacterized protein</fullName>
    </submittedName>
</protein>
<dbReference type="EMBL" id="CAJOBI010093203">
    <property type="protein sequence ID" value="CAF4552140.1"/>
    <property type="molecule type" value="Genomic_DNA"/>
</dbReference>
<dbReference type="Proteomes" id="UP000676336">
    <property type="component" value="Unassembled WGS sequence"/>
</dbReference>
<comment type="caution">
    <text evidence="2">The sequence shown here is derived from an EMBL/GenBank/DDBJ whole genome shotgun (WGS) entry which is preliminary data.</text>
</comment>
<gene>
    <name evidence="2" type="ORF">SMN809_LOCUS37076</name>
</gene>